<proteinExistence type="predicted"/>
<protein>
    <submittedName>
        <fullName evidence="1">Uncharacterized protein</fullName>
    </submittedName>
</protein>
<evidence type="ECO:0000313" key="2">
    <source>
        <dbReference type="Proteomes" id="UP001151699"/>
    </source>
</evidence>
<accession>A0A9Q0RUP5</accession>
<keyword evidence="2" id="KW-1185">Reference proteome</keyword>
<organism evidence="1 2">
    <name type="scientific">Pseudolycoriella hygida</name>
    <dbReference type="NCBI Taxonomy" id="35572"/>
    <lineage>
        <taxon>Eukaryota</taxon>
        <taxon>Metazoa</taxon>
        <taxon>Ecdysozoa</taxon>
        <taxon>Arthropoda</taxon>
        <taxon>Hexapoda</taxon>
        <taxon>Insecta</taxon>
        <taxon>Pterygota</taxon>
        <taxon>Neoptera</taxon>
        <taxon>Endopterygota</taxon>
        <taxon>Diptera</taxon>
        <taxon>Nematocera</taxon>
        <taxon>Sciaroidea</taxon>
        <taxon>Sciaridae</taxon>
        <taxon>Pseudolycoriella</taxon>
    </lineage>
</organism>
<sequence length="38" mass="4227">MGSRSPQRNVWGSSSRCHRLSDGLHSIPSSLSIWQGQM</sequence>
<dbReference type="EMBL" id="WJQU01002723">
    <property type="protein sequence ID" value="KAJ6631257.1"/>
    <property type="molecule type" value="Genomic_DNA"/>
</dbReference>
<comment type="caution">
    <text evidence="1">The sequence shown here is derived from an EMBL/GenBank/DDBJ whole genome shotgun (WGS) entry which is preliminary data.</text>
</comment>
<name>A0A9Q0RUP5_9DIPT</name>
<dbReference type="Proteomes" id="UP001151699">
    <property type="component" value="Unassembled WGS sequence"/>
</dbReference>
<feature type="non-terminal residue" evidence="1">
    <location>
        <position position="38"/>
    </location>
</feature>
<reference evidence="1" key="1">
    <citation type="submission" date="2022-07" db="EMBL/GenBank/DDBJ databases">
        <authorList>
            <person name="Trinca V."/>
            <person name="Uliana J.V.C."/>
            <person name="Torres T.T."/>
            <person name="Ward R.J."/>
            <person name="Monesi N."/>
        </authorList>
    </citation>
    <scope>NUCLEOTIDE SEQUENCE</scope>
    <source>
        <strain evidence="1">HSMRA1968</strain>
        <tissue evidence="1">Whole embryos</tissue>
    </source>
</reference>
<dbReference type="OrthoDB" id="7764504at2759"/>
<gene>
    <name evidence="1" type="ORF">Bhyg_16008</name>
</gene>
<evidence type="ECO:0000313" key="1">
    <source>
        <dbReference type="EMBL" id="KAJ6631257.1"/>
    </source>
</evidence>
<dbReference type="AlphaFoldDB" id="A0A9Q0RUP5"/>